<protein>
    <recommendedName>
        <fullName evidence="2">WxL domain-containing protein</fullName>
    </recommendedName>
</protein>
<proteinExistence type="predicted"/>
<comment type="caution">
    <text evidence="3">The sequence shown here is derived from an EMBL/GenBank/DDBJ whole genome shotgun (WGS) entry which is preliminary data.</text>
</comment>
<dbReference type="AlphaFoldDB" id="A0A179ET12"/>
<feature type="signal peptide" evidence="1">
    <location>
        <begin position="1"/>
        <end position="25"/>
    </location>
</feature>
<feature type="domain" description="WxL" evidence="2">
    <location>
        <begin position="43"/>
        <end position="224"/>
    </location>
</feature>
<dbReference type="Pfam" id="PF13731">
    <property type="entry name" value="WxL"/>
    <property type="match status" value="1"/>
</dbReference>
<evidence type="ECO:0000259" key="2">
    <source>
        <dbReference type="Pfam" id="PF13731"/>
    </source>
</evidence>
<evidence type="ECO:0000313" key="4">
    <source>
        <dbReference type="Proteomes" id="UP000078516"/>
    </source>
</evidence>
<gene>
    <name evidence="3" type="ORF">A6E74_04575</name>
</gene>
<dbReference type="RefSeq" id="WP_067482639.1">
    <property type="nucleotide sequence ID" value="NZ_BSWU01000014.1"/>
</dbReference>
<dbReference type="EMBL" id="LWMN01000011">
    <property type="protein sequence ID" value="OAQ55999.1"/>
    <property type="molecule type" value="Genomic_DNA"/>
</dbReference>
<keyword evidence="4" id="KW-1185">Reference proteome</keyword>
<evidence type="ECO:0000256" key="1">
    <source>
        <dbReference type="SAM" id="SignalP"/>
    </source>
</evidence>
<feature type="chain" id="PRO_5008100943" description="WxL domain-containing protein" evidence="1">
    <location>
        <begin position="26"/>
        <end position="225"/>
    </location>
</feature>
<sequence length="225" mass="23952">MKSIKLMSTAALMAMLVGTGIQVSATTYNGPLDANSSVTAEITIPPIDPENPEIPPIDPENPEPPIDPEVINPDRGDGLSIRYVSSLDFGSAEFSTEAQRLTASLDSGLNEESEVQEFENMVTVEDIRGERDGWTLTVRQATAFMDGSVMTLNPHVANNDYGVTITSGALIVNTEDEVFAQADNQEADAGVISMGMGNVTLDVPARAGVGAYETSLMWNLTNGPE</sequence>
<name>A0A179ET12_ENTTH</name>
<accession>A0A179ET12</accession>
<reference evidence="3 4" key="1">
    <citation type="submission" date="2016-04" db="EMBL/GenBank/DDBJ databases">
        <title>Draft genome of an Enterococcus thailandicus strain isolated from bovine feces.</title>
        <authorList>
            <person name="Beukers A.G."/>
            <person name="Zaheer R."/>
            <person name="Goji N."/>
            <person name="Cook S.R."/>
            <person name="Amoako K."/>
            <person name="Chaves A.V."/>
            <person name="Ward M.P."/>
            <person name="Mcallister T.A."/>
        </authorList>
    </citation>
    <scope>NUCLEOTIDE SEQUENCE [LARGE SCALE GENOMIC DNA]</scope>
    <source>
        <strain evidence="3 4">F0711D 46</strain>
    </source>
</reference>
<organism evidence="3 4">
    <name type="scientific">Enterococcus thailandicus</name>
    <dbReference type="NCBI Taxonomy" id="417368"/>
    <lineage>
        <taxon>Bacteria</taxon>
        <taxon>Bacillati</taxon>
        <taxon>Bacillota</taxon>
        <taxon>Bacilli</taxon>
        <taxon>Lactobacillales</taxon>
        <taxon>Enterococcaceae</taxon>
        <taxon>Enterococcus</taxon>
    </lineage>
</organism>
<evidence type="ECO:0000313" key="3">
    <source>
        <dbReference type="EMBL" id="OAQ55999.1"/>
    </source>
</evidence>
<dbReference type="Proteomes" id="UP000078516">
    <property type="component" value="Unassembled WGS sequence"/>
</dbReference>
<dbReference type="InterPro" id="IPR027994">
    <property type="entry name" value="WxL_dom"/>
</dbReference>
<keyword evidence="1" id="KW-0732">Signal</keyword>